<dbReference type="EMBL" id="AZSI01000037">
    <property type="protein sequence ID" value="KEY62564.1"/>
    <property type="molecule type" value="Genomic_DNA"/>
</dbReference>
<organism evidence="3 4">
    <name type="scientific">Lactococcus cremoris subsp. cremoris GE214</name>
    <dbReference type="NCBI Taxonomy" id="1415168"/>
    <lineage>
        <taxon>Bacteria</taxon>
        <taxon>Bacillati</taxon>
        <taxon>Bacillota</taxon>
        <taxon>Bacilli</taxon>
        <taxon>Lactobacillales</taxon>
        <taxon>Streptococcaceae</taxon>
        <taxon>Lactococcus</taxon>
        <taxon>Lactococcus cremoris subsp. cremoris</taxon>
    </lineage>
</organism>
<dbReference type="NCBIfam" id="TIGR02988">
    <property type="entry name" value="YaaA_near_RecF"/>
    <property type="match status" value="1"/>
</dbReference>
<dbReference type="Gene3D" id="3.10.290.10">
    <property type="entry name" value="RNA-binding S4 domain"/>
    <property type="match status" value="1"/>
</dbReference>
<protein>
    <recommendedName>
        <fullName evidence="5">S4 domain-containing protein YaaA</fullName>
    </recommendedName>
</protein>
<evidence type="ECO:0000256" key="1">
    <source>
        <dbReference type="PROSITE-ProRule" id="PRU00182"/>
    </source>
</evidence>
<accession>A0A084AB85</accession>
<feature type="compositionally biased region" description="Basic residues" evidence="2">
    <location>
        <begin position="107"/>
        <end position="120"/>
    </location>
</feature>
<evidence type="ECO:0008006" key="5">
    <source>
        <dbReference type="Google" id="ProtNLM"/>
    </source>
</evidence>
<evidence type="ECO:0000313" key="4">
    <source>
        <dbReference type="Proteomes" id="UP000028401"/>
    </source>
</evidence>
<dbReference type="SUPFAM" id="SSF55174">
    <property type="entry name" value="Alpha-L RNA-binding motif"/>
    <property type="match status" value="1"/>
</dbReference>
<reference evidence="3 4" key="1">
    <citation type="submission" date="2014-06" db="EMBL/GenBank/DDBJ databases">
        <title>Draft genome sequence of the putrescine producing strain Lactococcus lactis subsp cremoris GE214.</title>
        <authorList>
            <person name="Ladero V."/>
            <person name="Linares D.M."/>
            <person name="del Rio B."/>
            <person name="Mayo B."/>
            <person name="Martin M.C."/>
            <person name="Fernandez M."/>
            <person name="Alvarez M.A."/>
        </authorList>
    </citation>
    <scope>NUCLEOTIDE SEQUENCE [LARGE SCALE GENOMIC DNA]</scope>
    <source>
        <strain evidence="3 4">GE214</strain>
    </source>
</reference>
<dbReference type="AlphaFoldDB" id="A0A084AB85"/>
<dbReference type="Pfam" id="PF13275">
    <property type="entry name" value="S4_2"/>
    <property type="match status" value="1"/>
</dbReference>
<proteinExistence type="predicted"/>
<gene>
    <name evidence="3" type="ORF">U725_01279</name>
</gene>
<feature type="region of interest" description="Disordered" evidence="2">
    <location>
        <begin position="98"/>
        <end position="120"/>
    </location>
</feature>
<dbReference type="PROSITE" id="PS50889">
    <property type="entry name" value="S4"/>
    <property type="match status" value="1"/>
</dbReference>
<dbReference type="Proteomes" id="UP000028401">
    <property type="component" value="Unassembled WGS sequence"/>
</dbReference>
<comment type="caution">
    <text evidence="3">The sequence shown here is derived from an EMBL/GenBank/DDBJ whole genome shotgun (WGS) entry which is preliminary data.</text>
</comment>
<dbReference type="InterPro" id="IPR036986">
    <property type="entry name" value="S4_RNA-bd_sf"/>
</dbReference>
<keyword evidence="1" id="KW-0694">RNA-binding</keyword>
<name>A0A084AB85_LACLC</name>
<dbReference type="InterPro" id="IPR014330">
    <property type="entry name" value="RNA-bd_S4-rel_YaaA"/>
</dbReference>
<sequence>MKKYILFEEYITLGQVLKELGLISTGGQAKIFLAENEGNIFYNGEVENRRGKKLRDGDSLEFPTFDLKVTFEQADAKAIAEHEAEKAEEARVKAIVKKMNAENKSTKPTKKTPPRFPGRK</sequence>
<evidence type="ECO:0000256" key="2">
    <source>
        <dbReference type="SAM" id="MobiDB-lite"/>
    </source>
</evidence>
<dbReference type="GO" id="GO:0003723">
    <property type="term" value="F:RNA binding"/>
    <property type="evidence" value="ECO:0007669"/>
    <property type="project" value="UniProtKB-KW"/>
</dbReference>
<dbReference type="RefSeq" id="WP_042748239.1">
    <property type="nucleotide sequence ID" value="NZ_AZSI01000037.1"/>
</dbReference>
<evidence type="ECO:0000313" key="3">
    <source>
        <dbReference type="EMBL" id="KEY62564.1"/>
    </source>
</evidence>
<dbReference type="PATRIC" id="fig|1415168.3.peg.1356"/>